<dbReference type="EMBL" id="JANURM010000020">
    <property type="protein sequence ID" value="MDL0089783.1"/>
    <property type="molecule type" value="Genomic_DNA"/>
</dbReference>
<dbReference type="Proteomes" id="UP001173801">
    <property type="component" value="Unassembled WGS sequence"/>
</dbReference>
<dbReference type="RefSeq" id="WP_284938522.1">
    <property type="nucleotide sequence ID" value="NZ_JANURM010000020.1"/>
</dbReference>
<protein>
    <submittedName>
        <fullName evidence="1">Uncharacterized protein</fullName>
    </submittedName>
</protein>
<sequence length="77" mass="8480">MTSVTFKADEQLIEQIKAVAISLANHAQKRLFINDDAYIYELNKRADDALSGAGFVDENEALMAIDSIKSGVYADKI</sequence>
<name>A0ABT7HTL5_9BACT</name>
<organism evidence="1 2">
    <name type="scientific">Campylobacter gastrosuis</name>
    <dbReference type="NCBI Taxonomy" id="2974576"/>
    <lineage>
        <taxon>Bacteria</taxon>
        <taxon>Pseudomonadati</taxon>
        <taxon>Campylobacterota</taxon>
        <taxon>Epsilonproteobacteria</taxon>
        <taxon>Campylobacterales</taxon>
        <taxon>Campylobacteraceae</taxon>
        <taxon>Campylobacter</taxon>
    </lineage>
</organism>
<reference evidence="1" key="1">
    <citation type="submission" date="2022-08" db="EMBL/GenBank/DDBJ databases">
        <authorList>
            <person name="Wang H."/>
        </authorList>
    </citation>
    <scope>NUCLEOTIDE SEQUENCE</scope>
    <source>
        <strain evidence="1">PS10</strain>
    </source>
</reference>
<evidence type="ECO:0000313" key="1">
    <source>
        <dbReference type="EMBL" id="MDL0089783.1"/>
    </source>
</evidence>
<keyword evidence="2" id="KW-1185">Reference proteome</keyword>
<proteinExistence type="predicted"/>
<gene>
    <name evidence="1" type="ORF">NYG85_10470</name>
</gene>
<evidence type="ECO:0000313" key="2">
    <source>
        <dbReference type="Proteomes" id="UP001173801"/>
    </source>
</evidence>
<accession>A0ABT7HTL5</accession>
<comment type="caution">
    <text evidence="1">The sequence shown here is derived from an EMBL/GenBank/DDBJ whole genome shotgun (WGS) entry which is preliminary data.</text>
</comment>
<reference evidence="1" key="2">
    <citation type="journal article" date="2023" name="Microorganisms">
        <title>Isolation and Genomic Characteristics of Cat-Borne Campylobacter felis sp. nov. and Sheep-Borne Campylobacter ovis sp. nov.</title>
        <authorList>
            <person name="Wang H."/>
            <person name="Li Y."/>
            <person name="Gu Y."/>
            <person name="Zhou G."/>
            <person name="Chen X."/>
            <person name="Zhang X."/>
            <person name="Shao Z."/>
            <person name="Zhang J."/>
            <person name="Zhang M."/>
        </authorList>
    </citation>
    <scope>NUCLEOTIDE SEQUENCE</scope>
    <source>
        <strain evidence="1">PS10</strain>
    </source>
</reference>